<gene>
    <name evidence="2" type="ORF">AAC431_06355</name>
    <name evidence="1" type="ORF">F6H94_01875</name>
</gene>
<dbReference type="PANTHER" id="PTHR36849">
    <property type="entry name" value="CYTOPLASMIC PROTEIN-RELATED"/>
    <property type="match status" value="1"/>
</dbReference>
<reference evidence="2 4" key="2">
    <citation type="submission" date="2024-04" db="EMBL/GenBank/DDBJ databases">
        <title>Three lactobacilli isolated from voided urine samples from females with type 2 diabetes.</title>
        <authorList>
            <person name="Kula A."/>
            <person name="Stegman N."/>
            <person name="Putonti C."/>
        </authorList>
    </citation>
    <scope>NUCLEOTIDE SEQUENCE [LARGE SCALE GENOMIC DNA]</scope>
    <source>
        <strain evidence="2 4">1855</strain>
    </source>
</reference>
<accession>A0A5N1IDP0</accession>
<dbReference type="PANTHER" id="PTHR36849:SF1">
    <property type="entry name" value="CYTOPLASMIC PROTEIN"/>
    <property type="match status" value="1"/>
</dbReference>
<sequence length="120" mass="14150">MSEIKLVRIYSHEQEKGFRVLVDRLWPRGISKVKADLDVWAKEMGPSNELRKWFNHDPQKFPEFKAKYLAEIKANPETKSFVELIQEKLKESDVIFLYGAKDPLYNQAVILKEYFTSLSK</sequence>
<dbReference type="EMBL" id="JBBVUL010000011">
    <property type="protein sequence ID" value="MEL0565542.1"/>
    <property type="molecule type" value="Genomic_DNA"/>
</dbReference>
<evidence type="ECO:0000313" key="1">
    <source>
        <dbReference type="EMBL" id="KAA9323732.1"/>
    </source>
</evidence>
<dbReference type="Proteomes" id="UP000327236">
    <property type="component" value="Unassembled WGS sequence"/>
</dbReference>
<dbReference type="Proteomes" id="UP001385848">
    <property type="component" value="Unassembled WGS sequence"/>
</dbReference>
<comment type="caution">
    <text evidence="1">The sequence shown here is derived from an EMBL/GenBank/DDBJ whole genome shotgun (WGS) entry which is preliminary data.</text>
</comment>
<dbReference type="AlphaFoldDB" id="A0A5N1IDP0"/>
<proteinExistence type="predicted"/>
<organism evidence="1 3">
    <name type="scientific">Lactobacillus jensenii</name>
    <dbReference type="NCBI Taxonomy" id="109790"/>
    <lineage>
        <taxon>Bacteria</taxon>
        <taxon>Bacillati</taxon>
        <taxon>Bacillota</taxon>
        <taxon>Bacilli</taxon>
        <taxon>Lactobacillales</taxon>
        <taxon>Lactobacillaceae</taxon>
        <taxon>Lactobacillus</taxon>
    </lineage>
</organism>
<reference evidence="1 3" key="1">
    <citation type="submission" date="2019-09" db="EMBL/GenBank/DDBJ databases">
        <title>Draft genome sequence assemblies of isolates from the urinary tract.</title>
        <authorList>
            <person name="Mores C.R."/>
            <person name="Putonti C."/>
            <person name="Wolfe A.J."/>
        </authorList>
    </citation>
    <scope>NUCLEOTIDE SEQUENCE [LARGE SCALE GENOMIC DNA]</scope>
    <source>
        <strain evidence="1 3">UMB246</strain>
    </source>
</reference>
<dbReference type="Pfam" id="PF04343">
    <property type="entry name" value="DUF488"/>
    <property type="match status" value="1"/>
</dbReference>
<keyword evidence="4" id="KW-1185">Reference proteome</keyword>
<dbReference type="InterPro" id="IPR052552">
    <property type="entry name" value="YeaO-like"/>
</dbReference>
<dbReference type="InterPro" id="IPR007438">
    <property type="entry name" value="DUF488"/>
</dbReference>
<dbReference type="OrthoDB" id="9790745at2"/>
<evidence type="ECO:0000313" key="4">
    <source>
        <dbReference type="Proteomes" id="UP001385848"/>
    </source>
</evidence>
<evidence type="ECO:0000313" key="3">
    <source>
        <dbReference type="Proteomes" id="UP000327236"/>
    </source>
</evidence>
<dbReference type="EMBL" id="VYWW01000006">
    <property type="protein sequence ID" value="KAA9323732.1"/>
    <property type="molecule type" value="Genomic_DNA"/>
</dbReference>
<name>A0A5N1IDP0_LACJE</name>
<dbReference type="KEGG" id="lje:BUE77_00265"/>
<dbReference type="GeneID" id="31742129"/>
<evidence type="ECO:0000313" key="2">
    <source>
        <dbReference type="EMBL" id="MEL0565542.1"/>
    </source>
</evidence>
<dbReference type="RefSeq" id="WP_006585461.1">
    <property type="nucleotide sequence ID" value="NZ_CATOUV010000001.1"/>
</dbReference>
<protein>
    <submittedName>
        <fullName evidence="1">DUF488 family protein</fullName>
    </submittedName>
</protein>